<keyword evidence="8" id="KW-1185">Reference proteome</keyword>
<dbReference type="InterPro" id="IPR050330">
    <property type="entry name" value="Bact_OuterMem_StrucFunc"/>
</dbReference>
<dbReference type="InterPro" id="IPR036737">
    <property type="entry name" value="OmpA-like_sf"/>
</dbReference>
<dbReference type="SUPFAM" id="SSF103088">
    <property type="entry name" value="OmpA-like"/>
    <property type="match status" value="1"/>
</dbReference>
<dbReference type="EMBL" id="CP063989">
    <property type="protein sequence ID" value="QPL05031.1"/>
    <property type="molecule type" value="Genomic_DNA"/>
</dbReference>
<feature type="domain" description="OmpA-like" evidence="6">
    <location>
        <begin position="227"/>
        <end position="346"/>
    </location>
</feature>
<feature type="region of interest" description="Disordered" evidence="5">
    <location>
        <begin position="344"/>
        <end position="368"/>
    </location>
</feature>
<reference evidence="7 8" key="1">
    <citation type="submission" date="2020-11" db="EMBL/GenBank/DDBJ databases">
        <title>Actinomyces sp. ZJ750.</title>
        <authorList>
            <person name="Zhou J."/>
        </authorList>
    </citation>
    <scope>NUCLEOTIDE SEQUENCE [LARGE SCALE GENOMIC DNA]</scope>
    <source>
        <strain evidence="7 8">ZJ750</strain>
    </source>
</reference>
<dbReference type="Gene3D" id="3.30.1330.60">
    <property type="entry name" value="OmpA-like domain"/>
    <property type="match status" value="1"/>
</dbReference>
<keyword evidence="2 4" id="KW-0472">Membrane</keyword>
<evidence type="ECO:0000259" key="6">
    <source>
        <dbReference type="PROSITE" id="PS51123"/>
    </source>
</evidence>
<evidence type="ECO:0000313" key="8">
    <source>
        <dbReference type="Proteomes" id="UP000594637"/>
    </source>
</evidence>
<evidence type="ECO:0000256" key="4">
    <source>
        <dbReference type="PROSITE-ProRule" id="PRU00473"/>
    </source>
</evidence>
<sequence>MSVVLSRRGALVVPVLVVAGAAACSKGSEPDGVATSASASSGAVSASASAAASASAGASSVVLETSVDAVATRVEVGPLVRVGARSVLRLRLTTEGERIAVAASLGGWTGGPSTMQGVLVMSLTEPEARVWGETDLSSIIAKPWTEEEGIVLMPTFGEVPAGLESVTVLLPNLGVVTGVPVVDAAQAEFDAAGAIEEAEIDDSIAGPFVLSSFTAAADGSSETSTGDGTVTVTVAGDVAFAVDSAELSAQADAVLAGVTEQLGFYPSGGAMTITGHTDDVADDAYNQGLSERRAQAVADRLGSLTDLGKWNVSVVGRGESEPRVEGTSDEARAANRRVEVLAEPSDASEAESARRVMRSQGPVPEAKGAVGIGARGVDVADPGTEGTMLHIALPRVRRVGSWLVGNVELTPSGASLITSIDRFRLPVPLSEQWRGIVAGAGTASFTLLQGGTRVMAAQYESPKGYIPATTISLAASEENGTILLGVVWPDTGQDTVTLDLPGYGQKDRGVVARLTDIPVED</sequence>
<dbReference type="KEGG" id="arep:ID810_09830"/>
<proteinExistence type="predicted"/>
<dbReference type="GO" id="GO:0009279">
    <property type="term" value="C:cell outer membrane"/>
    <property type="evidence" value="ECO:0007669"/>
    <property type="project" value="UniProtKB-SubCell"/>
</dbReference>
<dbReference type="PRINTS" id="PR01021">
    <property type="entry name" value="OMPADOMAIN"/>
</dbReference>
<dbReference type="InterPro" id="IPR006664">
    <property type="entry name" value="OMP_bac"/>
</dbReference>
<dbReference type="RefSeq" id="WP_195858784.1">
    <property type="nucleotide sequence ID" value="NZ_CP063989.1"/>
</dbReference>
<dbReference type="CDD" id="cd07185">
    <property type="entry name" value="OmpA_C-like"/>
    <property type="match status" value="1"/>
</dbReference>
<dbReference type="Pfam" id="PF00691">
    <property type="entry name" value="OmpA"/>
    <property type="match status" value="1"/>
</dbReference>
<dbReference type="PANTHER" id="PTHR30329">
    <property type="entry name" value="STATOR ELEMENT OF FLAGELLAR MOTOR COMPLEX"/>
    <property type="match status" value="1"/>
</dbReference>
<name>A0A7T0PV84_9ACTO</name>
<dbReference type="PROSITE" id="PS51257">
    <property type="entry name" value="PROKAR_LIPOPROTEIN"/>
    <property type="match status" value="1"/>
</dbReference>
<dbReference type="AlphaFoldDB" id="A0A7T0PV84"/>
<accession>A0A7T0PV84</accession>
<dbReference type="PROSITE" id="PS51123">
    <property type="entry name" value="OMPA_2"/>
    <property type="match status" value="1"/>
</dbReference>
<evidence type="ECO:0000313" key="7">
    <source>
        <dbReference type="EMBL" id="QPL05031.1"/>
    </source>
</evidence>
<evidence type="ECO:0000256" key="1">
    <source>
        <dbReference type="ARBA" id="ARBA00004442"/>
    </source>
</evidence>
<dbReference type="PANTHER" id="PTHR30329:SF21">
    <property type="entry name" value="LIPOPROTEIN YIAD-RELATED"/>
    <property type="match status" value="1"/>
</dbReference>
<dbReference type="Proteomes" id="UP000594637">
    <property type="component" value="Chromosome"/>
</dbReference>
<evidence type="ECO:0000256" key="3">
    <source>
        <dbReference type="ARBA" id="ARBA00023237"/>
    </source>
</evidence>
<comment type="subcellular location">
    <subcellularLocation>
        <location evidence="1">Cell outer membrane</location>
    </subcellularLocation>
</comment>
<evidence type="ECO:0000256" key="2">
    <source>
        <dbReference type="ARBA" id="ARBA00023136"/>
    </source>
</evidence>
<keyword evidence="3" id="KW-0998">Cell outer membrane</keyword>
<dbReference type="InterPro" id="IPR006665">
    <property type="entry name" value="OmpA-like"/>
</dbReference>
<evidence type="ECO:0000256" key="5">
    <source>
        <dbReference type="SAM" id="MobiDB-lite"/>
    </source>
</evidence>
<gene>
    <name evidence="7" type="ORF">ID810_09830</name>
</gene>
<organism evidence="7 8">
    <name type="scientific">Actinomyces respiraculi</name>
    <dbReference type="NCBI Taxonomy" id="2744574"/>
    <lineage>
        <taxon>Bacteria</taxon>
        <taxon>Bacillati</taxon>
        <taxon>Actinomycetota</taxon>
        <taxon>Actinomycetes</taxon>
        <taxon>Actinomycetales</taxon>
        <taxon>Actinomycetaceae</taxon>
        <taxon>Actinomyces</taxon>
    </lineage>
</organism>
<protein>
    <submittedName>
        <fullName evidence="7">OmpA family protein</fullName>
    </submittedName>
</protein>